<dbReference type="EMBL" id="RQPI01000015">
    <property type="protein sequence ID" value="RQW09136.1"/>
    <property type="molecule type" value="Genomic_DNA"/>
</dbReference>
<accession>A0A3N9PV68</accession>
<dbReference type="AlphaFoldDB" id="A0A3N9PV68"/>
<evidence type="ECO:0000313" key="2">
    <source>
        <dbReference type="Proteomes" id="UP000282529"/>
    </source>
</evidence>
<sequence>MKIAIMGAGLSGLACALTLEKHGIQPSLFEKRSRVGDRFVNGEILLSIMTRPVHDSIASLSDQFGIFLQPTSNIRTMNVYSKDKAAVLEGQLGYSNVRGRNDRSFEAQLARQLKSPIHFHSMRTYEDLLQDYTHVVVATGDASYAKQTRNFREDLTVSIKGATVEGNFDLYTVMTWMDYDLAPFGYGYLIPFSEKEANIVVAIPDIPKNKNTSTDQLWEPFYKKVQSLLGQDLPITDQFQITQYPIGICQSARLGNTFYVGNCFGSMMPFMGFGQYTSLLTGVYAAYDLCGQGSYEELTKPLRQSYENSLVLRRAMEQLKNNDLDRIIHLLGGYWGKKLSQTKHIDPLKIAGYLLRPYLKVTSCKPPKN</sequence>
<comment type="caution">
    <text evidence="1">The sequence shown here is derived from an EMBL/GenBank/DDBJ whole genome shotgun (WGS) entry which is preliminary data.</text>
</comment>
<dbReference type="OrthoDB" id="25353at2"/>
<proteinExistence type="predicted"/>
<protein>
    <submittedName>
        <fullName evidence="1">NAD(P)/FAD-dependent oxidoreductase</fullName>
    </submittedName>
</protein>
<dbReference type="PROSITE" id="PS51257">
    <property type="entry name" value="PROKAR_LIPOPROTEIN"/>
    <property type="match status" value="1"/>
</dbReference>
<evidence type="ECO:0000313" key="1">
    <source>
        <dbReference type="EMBL" id="RQW09136.1"/>
    </source>
</evidence>
<dbReference type="RefSeq" id="WP_124697242.1">
    <property type="nucleotide sequence ID" value="NZ_JBHUFE010000036.1"/>
</dbReference>
<reference evidence="1 2" key="1">
    <citation type="submission" date="2018-11" db="EMBL/GenBank/DDBJ databases">
        <title>Genome sequence of strain 7197.</title>
        <authorList>
            <person name="Gao J."/>
            <person name="Sun J."/>
        </authorList>
    </citation>
    <scope>NUCLEOTIDE SEQUENCE [LARGE SCALE GENOMIC DNA]</scope>
    <source>
        <strain evidence="1 2">7197</strain>
    </source>
</reference>
<dbReference type="Proteomes" id="UP000282529">
    <property type="component" value="Unassembled WGS sequence"/>
</dbReference>
<dbReference type="Gene3D" id="3.50.50.60">
    <property type="entry name" value="FAD/NAD(P)-binding domain"/>
    <property type="match status" value="2"/>
</dbReference>
<dbReference type="Pfam" id="PF13450">
    <property type="entry name" value="NAD_binding_8"/>
    <property type="match status" value="1"/>
</dbReference>
<organism evidence="1 2">
    <name type="scientific">Paenibacillus rhizophilus</name>
    <dbReference type="NCBI Taxonomy" id="1850366"/>
    <lineage>
        <taxon>Bacteria</taxon>
        <taxon>Bacillati</taxon>
        <taxon>Bacillota</taxon>
        <taxon>Bacilli</taxon>
        <taxon>Bacillales</taxon>
        <taxon>Paenibacillaceae</taxon>
        <taxon>Paenibacillus</taxon>
    </lineage>
</organism>
<gene>
    <name evidence="1" type="ORF">EH198_19785</name>
</gene>
<dbReference type="InterPro" id="IPR036188">
    <property type="entry name" value="FAD/NAD-bd_sf"/>
</dbReference>
<dbReference type="SUPFAM" id="SSF51905">
    <property type="entry name" value="FAD/NAD(P)-binding domain"/>
    <property type="match status" value="1"/>
</dbReference>
<keyword evidence="2" id="KW-1185">Reference proteome</keyword>
<name>A0A3N9PV68_9BACL</name>